<sequence length="163" mass="18801">MPLRYSSGPFPSSRFVPGRMPHPRQTTQGHSYAQPKPQPSPFPPPDQWQHSQDYRYGIDLYNHGYWWECHEVFEDLWKMAGRHTEQGNFFQALIQLAAANLKLFMGNPQAAQNLLQRGLVRLERVPDFYMGMDVARLTEGVRQCVNGPECQAPLMCLIGIRQE</sequence>
<dbReference type="Proteomes" id="UP000593737">
    <property type="component" value="Chromosome"/>
</dbReference>
<dbReference type="KEGG" id="nkf:Nkreftii_000966"/>
<feature type="region of interest" description="Disordered" evidence="1">
    <location>
        <begin position="1"/>
        <end position="48"/>
    </location>
</feature>
<proteinExistence type="predicted"/>
<evidence type="ECO:0000313" key="3">
    <source>
        <dbReference type="Proteomes" id="UP000593737"/>
    </source>
</evidence>
<dbReference type="EMBL" id="CP047423">
    <property type="protein sequence ID" value="QPD03192.1"/>
    <property type="molecule type" value="Genomic_DNA"/>
</dbReference>
<reference evidence="2 3" key="1">
    <citation type="journal article" date="2020" name="ISME J.">
        <title>Enrichment and physiological characterization of a novel comammox Nitrospira indicates ammonium inhibition of complete nitrification.</title>
        <authorList>
            <person name="Sakoula D."/>
            <person name="Koch H."/>
            <person name="Frank J."/>
            <person name="Jetten M.S.M."/>
            <person name="van Kessel M.A.H.J."/>
            <person name="Lucker S."/>
        </authorList>
    </citation>
    <scope>NUCLEOTIDE SEQUENCE [LARGE SCALE GENOMIC DNA]</scope>
    <source>
        <strain evidence="2">Comreactor17</strain>
    </source>
</reference>
<evidence type="ECO:0000313" key="2">
    <source>
        <dbReference type="EMBL" id="QPD03192.1"/>
    </source>
</evidence>
<dbReference type="PANTHER" id="PTHR34796:SF1">
    <property type="entry name" value="EXPRESSED PROTEIN"/>
    <property type="match status" value="1"/>
</dbReference>
<accession>A0A7S8FCA4</accession>
<protein>
    <recommendedName>
        <fullName evidence="4">DUF309 domain-containing protein</fullName>
    </recommendedName>
</protein>
<dbReference type="Gene3D" id="1.10.3450.10">
    <property type="entry name" value="TTHA0068-like"/>
    <property type="match status" value="1"/>
</dbReference>
<dbReference type="AlphaFoldDB" id="A0A7S8FCA4"/>
<evidence type="ECO:0008006" key="4">
    <source>
        <dbReference type="Google" id="ProtNLM"/>
    </source>
</evidence>
<dbReference type="Pfam" id="PF03745">
    <property type="entry name" value="DUF309"/>
    <property type="match status" value="1"/>
</dbReference>
<gene>
    <name evidence="2" type="ORF">Nkreftii_000966</name>
</gene>
<name>A0A7S8FCA4_9BACT</name>
<dbReference type="PANTHER" id="PTHR34796">
    <property type="entry name" value="EXPRESSED PROTEIN"/>
    <property type="match status" value="1"/>
</dbReference>
<feature type="compositionally biased region" description="Pro residues" evidence="1">
    <location>
        <begin position="36"/>
        <end position="46"/>
    </location>
</feature>
<evidence type="ECO:0000256" key="1">
    <source>
        <dbReference type="SAM" id="MobiDB-lite"/>
    </source>
</evidence>
<dbReference type="SUPFAM" id="SSF140663">
    <property type="entry name" value="TTHA0068-like"/>
    <property type="match status" value="1"/>
</dbReference>
<dbReference type="InterPro" id="IPR005500">
    <property type="entry name" value="DUF309"/>
</dbReference>
<dbReference type="InterPro" id="IPR023203">
    <property type="entry name" value="TTHA0068_sf"/>
</dbReference>
<organism evidence="2 3">
    <name type="scientific">Candidatus Nitrospira kreftii</name>
    <dbReference type="NCBI Taxonomy" id="2652173"/>
    <lineage>
        <taxon>Bacteria</taxon>
        <taxon>Pseudomonadati</taxon>
        <taxon>Nitrospirota</taxon>
        <taxon>Nitrospiria</taxon>
        <taxon>Nitrospirales</taxon>
        <taxon>Nitrospiraceae</taxon>
        <taxon>Nitrospira</taxon>
    </lineage>
</organism>